<feature type="domain" description="DUF5679" evidence="1">
    <location>
        <begin position="11"/>
        <end position="49"/>
    </location>
</feature>
<dbReference type="EMBL" id="FNQB01000002">
    <property type="protein sequence ID" value="SDZ18163.1"/>
    <property type="molecule type" value="Genomic_DNA"/>
</dbReference>
<dbReference type="RefSeq" id="WP_170215861.1">
    <property type="nucleotide sequence ID" value="NZ_BOND01000008.1"/>
</dbReference>
<evidence type="ECO:0000313" key="2">
    <source>
        <dbReference type="EMBL" id="SDZ18163.1"/>
    </source>
</evidence>
<sequence length="55" mass="5961">MADKAQTYNGYCVKCKEKRDFTGTVEVSKTGMNMAKGKCPVCGTTVNRILGKAKV</sequence>
<accession>A0A1H3QY43</accession>
<organism evidence="2 3">
    <name type="scientific">Asanoa ishikariensis</name>
    <dbReference type="NCBI Taxonomy" id="137265"/>
    <lineage>
        <taxon>Bacteria</taxon>
        <taxon>Bacillati</taxon>
        <taxon>Actinomycetota</taxon>
        <taxon>Actinomycetes</taxon>
        <taxon>Micromonosporales</taxon>
        <taxon>Micromonosporaceae</taxon>
        <taxon>Asanoa</taxon>
    </lineage>
</organism>
<dbReference type="Pfam" id="PF18930">
    <property type="entry name" value="DUF5679"/>
    <property type="match status" value="1"/>
</dbReference>
<name>A0A1H3QY43_9ACTN</name>
<evidence type="ECO:0000313" key="3">
    <source>
        <dbReference type="Proteomes" id="UP000199632"/>
    </source>
</evidence>
<keyword evidence="3" id="KW-1185">Reference proteome</keyword>
<reference evidence="3" key="1">
    <citation type="submission" date="2016-10" db="EMBL/GenBank/DDBJ databases">
        <authorList>
            <person name="Varghese N."/>
            <person name="Submissions S."/>
        </authorList>
    </citation>
    <scope>NUCLEOTIDE SEQUENCE [LARGE SCALE GENOMIC DNA]</scope>
    <source>
        <strain evidence="3">DSM 44718</strain>
    </source>
</reference>
<dbReference type="InterPro" id="IPR044044">
    <property type="entry name" value="DUF5679"/>
</dbReference>
<dbReference type="STRING" id="137265.SAMN05421684_3281"/>
<gene>
    <name evidence="2" type="ORF">SAMN05421684_3281</name>
</gene>
<protein>
    <recommendedName>
        <fullName evidence="1">DUF5679 domain-containing protein</fullName>
    </recommendedName>
</protein>
<proteinExistence type="predicted"/>
<dbReference type="Proteomes" id="UP000199632">
    <property type="component" value="Unassembled WGS sequence"/>
</dbReference>
<dbReference type="AlphaFoldDB" id="A0A1H3QY43"/>
<evidence type="ECO:0000259" key="1">
    <source>
        <dbReference type="Pfam" id="PF18930"/>
    </source>
</evidence>